<feature type="domain" description="FMN-dependent dehydrogenase" evidence="12">
    <location>
        <begin position="166"/>
        <end position="323"/>
    </location>
</feature>
<dbReference type="Pfam" id="PF01070">
    <property type="entry name" value="FMN_dh"/>
    <property type="match status" value="1"/>
</dbReference>
<evidence type="ECO:0000256" key="3">
    <source>
        <dbReference type="ARBA" id="ARBA00022630"/>
    </source>
</evidence>
<dbReference type="SUPFAM" id="SSF51395">
    <property type="entry name" value="FMN-linked oxidoreductases"/>
    <property type="match status" value="1"/>
</dbReference>
<keyword evidence="5 11" id="KW-0479">Metal-binding</keyword>
<feature type="binding site" evidence="11">
    <location>
        <begin position="62"/>
        <end position="64"/>
    </location>
    <ligand>
        <name>FMN</name>
        <dbReference type="ChEBI" id="CHEBI:58210"/>
    </ligand>
</feature>
<dbReference type="GO" id="GO:0010181">
    <property type="term" value="F:FMN binding"/>
    <property type="evidence" value="ECO:0007669"/>
    <property type="project" value="UniProtKB-UniRule"/>
</dbReference>
<sequence>MSRAKRKLDHIEHALETGQSRASGFDDIQFIHRTFPDISVEEVSLSTDIGGLNLSSPIFINAMTGGGGKDTEVINRQLAQISNAFNIPMAVGSQMSALKDKNEMDSYKVVRQYHPKGLVFANVGSEATTDQAKLCVNMLEADALQIHMNVIQELVMPEGDRDFTGALTRIEQIVKSSEVPVIVKEVGFGMSRETVYQLKEIGVNFVDIGGFGGTNFSLIENARRTRRMAFFDQWGIPTAAAIAEAKAVSGPVHVLATGGIQNAFDISKALALGAEAAGMAGRVLKWLNEEGEEQTIQQINDLLEDLTMIMAALGARNIKELQKVPFILTGEIKNWLTERHIDTALFANRHI</sequence>
<comment type="cofactor">
    <cofactor evidence="11">
        <name>NADPH</name>
        <dbReference type="ChEBI" id="CHEBI:57783"/>
    </cofactor>
</comment>
<keyword evidence="4 11" id="KW-0288">FMN</keyword>
<proteinExistence type="inferred from homology"/>
<dbReference type="PANTHER" id="PTHR43665:SF1">
    <property type="entry name" value="ISOPENTENYL-DIPHOSPHATE DELTA-ISOMERASE"/>
    <property type="match status" value="1"/>
</dbReference>
<dbReference type="PANTHER" id="PTHR43665">
    <property type="entry name" value="ISOPENTENYL-DIPHOSPHATE DELTA-ISOMERASE"/>
    <property type="match status" value="1"/>
</dbReference>
<keyword evidence="2 11" id="KW-0963">Cytoplasm</keyword>
<feature type="binding site" evidence="11">
    <location>
        <position position="122"/>
    </location>
    <ligand>
        <name>FMN</name>
        <dbReference type="ChEBI" id="CHEBI:58210"/>
    </ligand>
</feature>
<dbReference type="Gene3D" id="3.20.20.70">
    <property type="entry name" value="Aldolase class I"/>
    <property type="match status" value="1"/>
</dbReference>
<dbReference type="GO" id="GO:0016491">
    <property type="term" value="F:oxidoreductase activity"/>
    <property type="evidence" value="ECO:0007669"/>
    <property type="project" value="InterPro"/>
</dbReference>
<comment type="function">
    <text evidence="11">Involved in the biosynthesis of isoprenoids. Catalyzes the 1,3-allylic rearrangement of the homoallylic substrate isopentenyl (IPP) to its allylic isomer, dimethylallyl diphosphate (DMAPP).</text>
</comment>
<dbReference type="RefSeq" id="WP_093047147.1">
    <property type="nucleotide sequence ID" value="NZ_FOGT01000001.1"/>
</dbReference>
<evidence type="ECO:0000256" key="10">
    <source>
        <dbReference type="ARBA" id="ARBA00025810"/>
    </source>
</evidence>
<evidence type="ECO:0000256" key="9">
    <source>
        <dbReference type="ARBA" id="ARBA00023235"/>
    </source>
</evidence>
<keyword evidence="9 11" id="KW-0413">Isomerase</keyword>
<dbReference type="GO" id="GO:0005737">
    <property type="term" value="C:cytoplasm"/>
    <property type="evidence" value="ECO:0007669"/>
    <property type="project" value="UniProtKB-SubCell"/>
</dbReference>
<comment type="similarity">
    <text evidence="11">Belongs to the IPP isomerase type 2 family.</text>
</comment>
<dbReference type="AlphaFoldDB" id="A0A1H9PAS8"/>
<evidence type="ECO:0000313" key="13">
    <source>
        <dbReference type="EMBL" id="SER44879.1"/>
    </source>
</evidence>
<accession>A0A1H9PAS8</accession>
<evidence type="ECO:0000256" key="6">
    <source>
        <dbReference type="ARBA" id="ARBA00022842"/>
    </source>
</evidence>
<dbReference type="InterPro" id="IPR011179">
    <property type="entry name" value="IPdP_isomerase"/>
</dbReference>
<dbReference type="STRING" id="1601833.SAMN05518684_101207"/>
<evidence type="ECO:0000256" key="1">
    <source>
        <dbReference type="ARBA" id="ARBA00001917"/>
    </source>
</evidence>
<evidence type="ECO:0000256" key="5">
    <source>
        <dbReference type="ARBA" id="ARBA00022723"/>
    </source>
</evidence>
<comment type="subcellular location">
    <subcellularLocation>
        <location evidence="11">Cytoplasm</location>
    </subcellularLocation>
</comment>
<organism evidence="13 14">
    <name type="scientific">Salipaludibacillus aurantiacus</name>
    <dbReference type="NCBI Taxonomy" id="1601833"/>
    <lineage>
        <taxon>Bacteria</taxon>
        <taxon>Bacillati</taxon>
        <taxon>Bacillota</taxon>
        <taxon>Bacilli</taxon>
        <taxon>Bacillales</taxon>
        <taxon>Bacillaceae</taxon>
    </lineage>
</organism>
<evidence type="ECO:0000259" key="12">
    <source>
        <dbReference type="Pfam" id="PF01070"/>
    </source>
</evidence>
<dbReference type="SMART" id="SM01240">
    <property type="entry name" value="IMPDH"/>
    <property type="match status" value="1"/>
</dbReference>
<dbReference type="EC" id="5.3.3.2" evidence="11"/>
<dbReference type="GO" id="GO:0070402">
    <property type="term" value="F:NADPH binding"/>
    <property type="evidence" value="ECO:0007669"/>
    <property type="project" value="UniProtKB-UniRule"/>
</dbReference>
<feature type="binding site" evidence="11">
    <location>
        <position position="152"/>
    </location>
    <ligand>
        <name>substrate</name>
    </ligand>
</feature>
<dbReference type="PIRSF" id="PIRSF003314">
    <property type="entry name" value="IPP_isomerase"/>
    <property type="match status" value="1"/>
</dbReference>
<evidence type="ECO:0000256" key="2">
    <source>
        <dbReference type="ARBA" id="ARBA00022490"/>
    </source>
</evidence>
<keyword evidence="14" id="KW-1185">Reference proteome</keyword>
<feature type="binding site" evidence="11">
    <location>
        <position position="184"/>
    </location>
    <ligand>
        <name>FMN</name>
        <dbReference type="ChEBI" id="CHEBI:58210"/>
    </ligand>
</feature>
<keyword evidence="7 11" id="KW-0521">NADP</keyword>
<protein>
    <recommendedName>
        <fullName evidence="11">Isopentenyl-diphosphate delta-isomerase</fullName>
        <shortName evidence="11">IPP isomerase</shortName>
        <ecNumber evidence="11">5.3.3.2</ecNumber>
    </recommendedName>
    <alternativeName>
        <fullName evidence="11">Isopentenyl diphosphate:dimethylallyl diphosphate isomerase</fullName>
    </alternativeName>
    <alternativeName>
        <fullName evidence="11">Isopentenyl pyrophosphate isomerase</fullName>
    </alternativeName>
    <alternativeName>
        <fullName evidence="11">Type 2 isopentenyl diphosphate isomerase</fullName>
        <shortName evidence="11">IDI-2</shortName>
    </alternativeName>
</protein>
<dbReference type="GO" id="GO:0000287">
    <property type="term" value="F:magnesium ion binding"/>
    <property type="evidence" value="ECO:0007669"/>
    <property type="project" value="UniProtKB-UniRule"/>
</dbReference>
<evidence type="ECO:0000256" key="7">
    <source>
        <dbReference type="ARBA" id="ARBA00022857"/>
    </source>
</evidence>
<dbReference type="NCBIfam" id="TIGR02151">
    <property type="entry name" value="IPP_isom_2"/>
    <property type="match status" value="1"/>
</dbReference>
<dbReference type="GO" id="GO:0008299">
    <property type="term" value="P:isoprenoid biosynthetic process"/>
    <property type="evidence" value="ECO:0007669"/>
    <property type="project" value="UniProtKB-UniRule"/>
</dbReference>
<comment type="caution">
    <text evidence="11">Lacks conserved residue(s) required for the propagation of feature annotation.</text>
</comment>
<comment type="cofactor">
    <cofactor evidence="1 11">
        <name>FMN</name>
        <dbReference type="ChEBI" id="CHEBI:58210"/>
    </cofactor>
</comment>
<keyword evidence="3 11" id="KW-0285">Flavoprotein</keyword>
<feature type="binding site" evidence="11">
    <location>
        <begin position="280"/>
        <end position="281"/>
    </location>
    <ligand>
        <name>FMN</name>
        <dbReference type="ChEBI" id="CHEBI:58210"/>
    </ligand>
</feature>
<evidence type="ECO:0000313" key="14">
    <source>
        <dbReference type="Proteomes" id="UP000198571"/>
    </source>
</evidence>
<evidence type="ECO:0000256" key="8">
    <source>
        <dbReference type="ARBA" id="ARBA00023229"/>
    </source>
</evidence>
<dbReference type="EMBL" id="FOGT01000001">
    <property type="protein sequence ID" value="SER44879.1"/>
    <property type="molecule type" value="Genomic_DNA"/>
</dbReference>
<dbReference type="HAMAP" id="MF_00354">
    <property type="entry name" value="Idi_2"/>
    <property type="match status" value="1"/>
</dbReference>
<comment type="catalytic activity">
    <reaction evidence="11">
        <text>isopentenyl diphosphate = dimethylallyl diphosphate</text>
        <dbReference type="Rhea" id="RHEA:23284"/>
        <dbReference type="ChEBI" id="CHEBI:57623"/>
        <dbReference type="ChEBI" id="CHEBI:128769"/>
        <dbReference type="EC" id="5.3.3.2"/>
    </reaction>
</comment>
<comment type="cofactor">
    <cofactor evidence="11">
        <name>Mg(2+)</name>
        <dbReference type="ChEBI" id="CHEBI:18420"/>
    </cofactor>
</comment>
<dbReference type="GO" id="GO:0004452">
    <property type="term" value="F:isopentenyl-diphosphate delta-isomerase activity"/>
    <property type="evidence" value="ECO:0007669"/>
    <property type="project" value="UniProtKB-UniRule"/>
</dbReference>
<dbReference type="InterPro" id="IPR013785">
    <property type="entry name" value="Aldolase_TIM"/>
</dbReference>
<comment type="subunit">
    <text evidence="10 11">Homooctamer. Dimer of tetramers.</text>
</comment>
<keyword evidence="8 11" id="KW-0414">Isoprene biosynthesis</keyword>
<feature type="binding site" evidence="11">
    <location>
        <position position="214"/>
    </location>
    <ligand>
        <name>FMN</name>
        <dbReference type="ChEBI" id="CHEBI:58210"/>
    </ligand>
</feature>
<dbReference type="Proteomes" id="UP000198571">
    <property type="component" value="Unassembled WGS sequence"/>
</dbReference>
<name>A0A1H9PAS8_9BACI</name>
<feature type="binding site" evidence="11">
    <location>
        <begin position="6"/>
        <end position="7"/>
    </location>
    <ligand>
        <name>substrate</name>
    </ligand>
</feature>
<dbReference type="InterPro" id="IPR000262">
    <property type="entry name" value="FMN-dep_DH"/>
</dbReference>
<gene>
    <name evidence="11" type="primary">fni</name>
    <name evidence="13" type="ORF">SAMN05518684_101207</name>
</gene>
<feature type="binding site" evidence="11">
    <location>
        <position position="153"/>
    </location>
    <ligand>
        <name>Mg(2+)</name>
        <dbReference type="ChEBI" id="CHEBI:18420"/>
    </ligand>
</feature>
<reference evidence="14" key="1">
    <citation type="submission" date="2016-10" db="EMBL/GenBank/DDBJ databases">
        <authorList>
            <person name="Varghese N."/>
            <person name="Submissions S."/>
        </authorList>
    </citation>
    <scope>NUCLEOTIDE SEQUENCE [LARGE SCALE GENOMIC DNA]</scope>
    <source>
        <strain evidence="14">S9</strain>
    </source>
</reference>
<feature type="binding site" evidence="11">
    <location>
        <position position="93"/>
    </location>
    <ligand>
        <name>FMN</name>
        <dbReference type="ChEBI" id="CHEBI:58210"/>
    </ligand>
</feature>
<evidence type="ECO:0000256" key="4">
    <source>
        <dbReference type="ARBA" id="ARBA00022643"/>
    </source>
</evidence>
<dbReference type="CDD" id="cd02811">
    <property type="entry name" value="IDI-2_FMN"/>
    <property type="match status" value="1"/>
</dbReference>
<keyword evidence="6 11" id="KW-0460">Magnesium</keyword>
<evidence type="ECO:0000256" key="11">
    <source>
        <dbReference type="HAMAP-Rule" id="MF_00354"/>
    </source>
</evidence>
<dbReference type="OrthoDB" id="9795032at2"/>